<evidence type="ECO:0000256" key="1">
    <source>
        <dbReference type="SAM" id="Phobius"/>
    </source>
</evidence>
<feature type="transmembrane region" description="Helical" evidence="1">
    <location>
        <begin position="71"/>
        <end position="92"/>
    </location>
</feature>
<name>A0ABV0BR09_9SPHI</name>
<gene>
    <name evidence="2" type="ORF">ABE541_08110</name>
</gene>
<protein>
    <submittedName>
        <fullName evidence="2">Uncharacterized protein</fullName>
    </submittedName>
</protein>
<keyword evidence="1" id="KW-1133">Transmembrane helix</keyword>
<comment type="caution">
    <text evidence="2">The sequence shown here is derived from an EMBL/GenBank/DDBJ whole genome shotgun (WGS) entry which is preliminary data.</text>
</comment>
<dbReference type="RefSeq" id="WP_346581072.1">
    <property type="nucleotide sequence ID" value="NZ_JBDJLH010000004.1"/>
</dbReference>
<accession>A0ABV0BR09</accession>
<dbReference type="EMBL" id="JBDJNQ010000003">
    <property type="protein sequence ID" value="MEN5377220.1"/>
    <property type="molecule type" value="Genomic_DNA"/>
</dbReference>
<evidence type="ECO:0000313" key="2">
    <source>
        <dbReference type="EMBL" id="MEN5377220.1"/>
    </source>
</evidence>
<evidence type="ECO:0000313" key="3">
    <source>
        <dbReference type="Proteomes" id="UP001409291"/>
    </source>
</evidence>
<keyword evidence="1" id="KW-0812">Transmembrane</keyword>
<reference evidence="2 3" key="1">
    <citation type="submission" date="2024-04" db="EMBL/GenBank/DDBJ databases">
        <title>WGS of bacteria from Torrens River.</title>
        <authorList>
            <person name="Wyrsch E.R."/>
            <person name="Drigo B."/>
        </authorList>
    </citation>
    <scope>NUCLEOTIDE SEQUENCE [LARGE SCALE GENOMIC DNA]</scope>
    <source>
        <strain evidence="2 3">TWI391</strain>
    </source>
</reference>
<dbReference type="Proteomes" id="UP001409291">
    <property type="component" value="Unassembled WGS sequence"/>
</dbReference>
<keyword evidence="1" id="KW-0472">Membrane</keyword>
<organism evidence="2 3">
    <name type="scientific">Sphingobacterium kitahiroshimense</name>
    <dbReference type="NCBI Taxonomy" id="470446"/>
    <lineage>
        <taxon>Bacteria</taxon>
        <taxon>Pseudomonadati</taxon>
        <taxon>Bacteroidota</taxon>
        <taxon>Sphingobacteriia</taxon>
        <taxon>Sphingobacteriales</taxon>
        <taxon>Sphingobacteriaceae</taxon>
        <taxon>Sphingobacterium</taxon>
    </lineage>
</organism>
<sequence>MDELDQLKKQWKENENFMKLNQSEIKAILHKSSKSIVKWIFIISLIELTLGIVISLLLPESDREHLAFFNFIGYASDVVFYSGIAYFIYNFFKSYISISSTSNTKNLLVNIMMTRKHVEKYIKFNIYFIIYSFLIAFIELTISRMDVSTKWGANFFMTIVFAVCITLVAYFFISIFKFYYKIVYRRLLKKLNHNYEELTRLEEES</sequence>
<keyword evidence="3" id="KW-1185">Reference proteome</keyword>
<feature type="transmembrane region" description="Helical" evidence="1">
    <location>
        <begin position="36"/>
        <end position="59"/>
    </location>
</feature>
<proteinExistence type="predicted"/>
<feature type="transmembrane region" description="Helical" evidence="1">
    <location>
        <begin position="124"/>
        <end position="143"/>
    </location>
</feature>
<feature type="transmembrane region" description="Helical" evidence="1">
    <location>
        <begin position="155"/>
        <end position="180"/>
    </location>
</feature>